<sequence>MLIICLPLRLIWAPALNSTECVLSLSRFLGPVCLTQPPSVSRVLGQTITISCAGNSSNIEVSWYQQFPGMSPKLLIYCVSTRPSEIPDHFSGSKSGNMASLTISRLQAED</sequence>
<dbReference type="InterPro" id="IPR013106">
    <property type="entry name" value="Ig_V-set"/>
</dbReference>
<evidence type="ECO:0000313" key="3">
    <source>
        <dbReference type="EMBL" id="VCW76600.1"/>
    </source>
</evidence>
<dbReference type="PROSITE" id="PS50835">
    <property type="entry name" value="IG_LIKE"/>
    <property type="match status" value="1"/>
</dbReference>
<keyword evidence="4" id="KW-1185">Reference proteome</keyword>
<accession>A0A9X9LLZ4</accession>
<dbReference type="InterPro" id="IPR007110">
    <property type="entry name" value="Ig-like_dom"/>
</dbReference>
<protein>
    <recommendedName>
        <fullName evidence="2">Ig-like domain-containing protein</fullName>
    </recommendedName>
</protein>
<dbReference type="EMBL" id="CYRY02007617">
    <property type="protein sequence ID" value="VCW76600.1"/>
    <property type="molecule type" value="Genomic_DNA"/>
</dbReference>
<comment type="caution">
    <text evidence="3">The sequence shown here is derived from an EMBL/GenBank/DDBJ whole genome shotgun (WGS) entry which is preliminary data.</text>
</comment>
<feature type="domain" description="Ig-like" evidence="2">
    <location>
        <begin position="31"/>
        <end position="110"/>
    </location>
</feature>
<dbReference type="AlphaFoldDB" id="A0A9X9LLZ4"/>
<name>A0A9X9LLZ4_GULGU</name>
<keyword evidence="1" id="KW-0732">Signal</keyword>
<feature type="signal peptide" evidence="1">
    <location>
        <begin position="1"/>
        <end position="17"/>
    </location>
</feature>
<gene>
    <name evidence="3" type="ORF">BN2614_LOCUS1</name>
</gene>
<proteinExistence type="predicted"/>
<evidence type="ECO:0000256" key="1">
    <source>
        <dbReference type="SAM" id="SignalP"/>
    </source>
</evidence>
<dbReference type="PANTHER" id="PTHR23267">
    <property type="entry name" value="IMMUNOGLOBULIN LIGHT CHAIN"/>
    <property type="match status" value="1"/>
</dbReference>
<reference evidence="3 4" key="1">
    <citation type="submission" date="2018-10" db="EMBL/GenBank/DDBJ databases">
        <authorList>
            <person name="Ekblom R."/>
            <person name="Jareborg N."/>
        </authorList>
    </citation>
    <scope>NUCLEOTIDE SEQUENCE [LARGE SCALE GENOMIC DNA]</scope>
    <source>
        <tissue evidence="3">Muscle</tissue>
    </source>
</reference>
<dbReference type="SUPFAM" id="SSF48726">
    <property type="entry name" value="Immunoglobulin"/>
    <property type="match status" value="1"/>
</dbReference>
<dbReference type="Proteomes" id="UP000269945">
    <property type="component" value="Unassembled WGS sequence"/>
</dbReference>
<dbReference type="InterPro" id="IPR050150">
    <property type="entry name" value="IgV_Light_Chain"/>
</dbReference>
<dbReference type="Gene3D" id="2.60.40.10">
    <property type="entry name" value="Immunoglobulins"/>
    <property type="match status" value="1"/>
</dbReference>
<dbReference type="InterPro" id="IPR013783">
    <property type="entry name" value="Ig-like_fold"/>
</dbReference>
<evidence type="ECO:0000259" key="2">
    <source>
        <dbReference type="PROSITE" id="PS50835"/>
    </source>
</evidence>
<dbReference type="Pfam" id="PF07686">
    <property type="entry name" value="V-set"/>
    <property type="match status" value="1"/>
</dbReference>
<organism evidence="3 4">
    <name type="scientific">Gulo gulo</name>
    <name type="common">Wolverine</name>
    <name type="synonym">Gluton</name>
    <dbReference type="NCBI Taxonomy" id="48420"/>
    <lineage>
        <taxon>Eukaryota</taxon>
        <taxon>Metazoa</taxon>
        <taxon>Chordata</taxon>
        <taxon>Craniata</taxon>
        <taxon>Vertebrata</taxon>
        <taxon>Euteleostomi</taxon>
        <taxon>Mammalia</taxon>
        <taxon>Eutheria</taxon>
        <taxon>Laurasiatheria</taxon>
        <taxon>Carnivora</taxon>
        <taxon>Caniformia</taxon>
        <taxon>Musteloidea</taxon>
        <taxon>Mustelidae</taxon>
        <taxon>Guloninae</taxon>
        <taxon>Gulo</taxon>
    </lineage>
</organism>
<evidence type="ECO:0000313" key="4">
    <source>
        <dbReference type="Proteomes" id="UP000269945"/>
    </source>
</evidence>
<dbReference type="InterPro" id="IPR036179">
    <property type="entry name" value="Ig-like_dom_sf"/>
</dbReference>
<feature type="chain" id="PRO_5040854247" description="Ig-like domain-containing protein" evidence="1">
    <location>
        <begin position="18"/>
        <end position="110"/>
    </location>
</feature>
<dbReference type="SMART" id="SM00406">
    <property type="entry name" value="IGv"/>
    <property type="match status" value="1"/>
</dbReference>